<evidence type="ECO:0000313" key="3">
    <source>
        <dbReference type="EMBL" id="WVX47008.1"/>
    </source>
</evidence>
<feature type="compositionally biased region" description="Basic and acidic residues" evidence="1">
    <location>
        <begin position="44"/>
        <end position="60"/>
    </location>
</feature>
<dbReference type="Gene3D" id="3.30.750.140">
    <property type="match status" value="1"/>
</dbReference>
<keyword evidence="4" id="KW-1185">Reference proteome</keyword>
<feature type="region of interest" description="Disordered" evidence="1">
    <location>
        <begin position="248"/>
        <end position="272"/>
    </location>
</feature>
<feature type="region of interest" description="Disordered" evidence="1">
    <location>
        <begin position="418"/>
        <end position="464"/>
    </location>
</feature>
<evidence type="ECO:0000256" key="1">
    <source>
        <dbReference type="SAM" id="MobiDB-lite"/>
    </source>
</evidence>
<dbReference type="InterPro" id="IPR038610">
    <property type="entry name" value="FliK-like_C_sf"/>
</dbReference>
<evidence type="ECO:0000259" key="2">
    <source>
        <dbReference type="Pfam" id="PF02120"/>
    </source>
</evidence>
<dbReference type="Proteomes" id="UP001318682">
    <property type="component" value="Chromosome"/>
</dbReference>
<dbReference type="InterPro" id="IPR021136">
    <property type="entry name" value="Flagellar_hook_control-like_C"/>
</dbReference>
<feature type="domain" description="Flagellar hook-length control protein-like C-terminal" evidence="2">
    <location>
        <begin position="355"/>
        <end position="424"/>
    </location>
</feature>
<accession>A0ABZ2BME7</accession>
<dbReference type="Pfam" id="PF02120">
    <property type="entry name" value="Flg_hook"/>
    <property type="match status" value="1"/>
</dbReference>
<dbReference type="CDD" id="cd17470">
    <property type="entry name" value="T3SS_Flik_C"/>
    <property type="match status" value="1"/>
</dbReference>
<feature type="compositionally biased region" description="Polar residues" evidence="1">
    <location>
        <begin position="172"/>
        <end position="195"/>
    </location>
</feature>
<feature type="compositionally biased region" description="Acidic residues" evidence="1">
    <location>
        <begin position="62"/>
        <end position="80"/>
    </location>
</feature>
<sequence length="464" mass="49504">MLDIPMMQPPSKTDRNVAATPKDTTNSAEAAEKEVDFDTAYSAETEREAAETADEPRVETVDNAEDELLAVETDDLEEESKEASTTVDLVEKPVMPESGLVINDQPTKQTDMKKSLIGTNELVFSQILASSGAKNAKAAFISEDSVPVLATQRNPEPKDALSAAPTLGAVPSKQSQTVTFETSRASGQTASPNTEQKVAEMQTTRTAEAVLPATAQATASVINKQPEQPVATQVALPEVVEAKPDRRIKRTAAENGQTASEVSVRTDPKGISQQIPLSKAPTTIQPLTIATAQPDISGLDTPMIVNGDLDAPAPWDARGAATATTSAHAISRPETASMVGRQMAEVLHRMPDRPVEVALNPEELGRVRLSISATEGGITVSVLAERPETLDLMRRHIDQLAREFQTLGYSNINFAFNEGNSDQNSSQNDQPHTASNANTQSHEPEDGSITPITLATATGVDLRL</sequence>
<feature type="compositionally biased region" description="Polar residues" evidence="1">
    <location>
        <begin position="418"/>
        <end position="441"/>
    </location>
</feature>
<organism evidence="3 4">
    <name type="scientific">Roseobacter fucihabitans</name>
    <dbReference type="NCBI Taxonomy" id="1537242"/>
    <lineage>
        <taxon>Bacteria</taxon>
        <taxon>Pseudomonadati</taxon>
        <taxon>Pseudomonadota</taxon>
        <taxon>Alphaproteobacteria</taxon>
        <taxon>Rhodobacterales</taxon>
        <taxon>Roseobacteraceae</taxon>
        <taxon>Roseobacter</taxon>
    </lineage>
</organism>
<dbReference type="RefSeq" id="WP_187430690.1">
    <property type="nucleotide sequence ID" value="NZ_CP143423.1"/>
</dbReference>
<feature type="region of interest" description="Disordered" evidence="1">
    <location>
        <begin position="1"/>
        <end position="102"/>
    </location>
</feature>
<protein>
    <recommendedName>
        <fullName evidence="2">Flagellar hook-length control protein-like C-terminal domain-containing protein</fullName>
    </recommendedName>
</protein>
<proteinExistence type="predicted"/>
<dbReference type="EMBL" id="CP143423">
    <property type="protein sequence ID" value="WVX47008.1"/>
    <property type="molecule type" value="Genomic_DNA"/>
</dbReference>
<evidence type="ECO:0000313" key="4">
    <source>
        <dbReference type="Proteomes" id="UP001318682"/>
    </source>
</evidence>
<gene>
    <name evidence="3" type="ORF">ROLI_000660</name>
</gene>
<feature type="compositionally biased region" description="Polar residues" evidence="1">
    <location>
        <begin position="254"/>
        <end position="263"/>
    </location>
</feature>
<reference evidence="4" key="1">
    <citation type="submission" date="2024-01" db="EMBL/GenBank/DDBJ databases">
        <title>Roseobacter fucihabitans sp. nov., isolated from the brown alga Fucus spiralis.</title>
        <authorList>
            <person name="Hahnke S."/>
            <person name="Berger M."/>
            <person name="Schlingloff A."/>
            <person name="Athale I."/>
            <person name="Neumann-Schaal M."/>
            <person name="Adenaya A."/>
            <person name="Poehlein A."/>
            <person name="Daniel R."/>
            <person name="Pertersen J."/>
            <person name="Brinkhoff T."/>
        </authorList>
    </citation>
    <scope>NUCLEOTIDE SEQUENCE [LARGE SCALE GENOMIC DNA]</scope>
    <source>
        <strain evidence="4">B14</strain>
    </source>
</reference>
<feature type="region of interest" description="Disordered" evidence="1">
    <location>
        <begin position="153"/>
        <end position="195"/>
    </location>
</feature>
<name>A0ABZ2BME7_9RHOB</name>